<dbReference type="GO" id="GO:0005634">
    <property type="term" value="C:nucleus"/>
    <property type="evidence" value="ECO:0007669"/>
    <property type="project" value="UniProtKB-SubCell"/>
</dbReference>
<dbReference type="eggNOG" id="KOG2043">
    <property type="taxonomic scope" value="Eukaryota"/>
</dbReference>
<dbReference type="Proteomes" id="UP000030645">
    <property type="component" value="Unassembled WGS sequence"/>
</dbReference>
<protein>
    <submittedName>
        <fullName evidence="7">PAX-interacting protein 1</fullName>
    </submittedName>
</protein>
<feature type="domain" description="BRCT" evidence="5">
    <location>
        <begin position="669"/>
        <end position="753"/>
    </location>
</feature>
<dbReference type="SMART" id="SM00292">
    <property type="entry name" value="BRCT"/>
    <property type="match status" value="2"/>
</dbReference>
<dbReference type="EMBL" id="KE345116">
    <property type="protein sequence ID" value="EXB93963.1"/>
    <property type="molecule type" value="Genomic_DNA"/>
</dbReference>
<dbReference type="AlphaFoldDB" id="W9RS25"/>
<dbReference type="InterPro" id="IPR051579">
    <property type="entry name" value="DDR_Transcriptional_Reg"/>
</dbReference>
<evidence type="ECO:0000256" key="1">
    <source>
        <dbReference type="ARBA" id="ARBA00004123"/>
    </source>
</evidence>
<keyword evidence="3" id="KW-0539">Nucleus</keyword>
<feature type="domain" description="N-acetyltransferase" evidence="6">
    <location>
        <begin position="171"/>
        <end position="322"/>
    </location>
</feature>
<dbReference type="GO" id="GO:0016747">
    <property type="term" value="F:acyltransferase activity, transferring groups other than amino-acyl groups"/>
    <property type="evidence" value="ECO:0007669"/>
    <property type="project" value="InterPro"/>
</dbReference>
<evidence type="ECO:0000256" key="4">
    <source>
        <dbReference type="SAM" id="MobiDB-lite"/>
    </source>
</evidence>
<keyword evidence="2" id="KW-0227">DNA damage</keyword>
<dbReference type="SUPFAM" id="SSF55729">
    <property type="entry name" value="Acyl-CoA N-acyltransferases (Nat)"/>
    <property type="match status" value="1"/>
</dbReference>
<dbReference type="Pfam" id="PF16589">
    <property type="entry name" value="BRCT_2"/>
    <property type="match status" value="1"/>
</dbReference>
<dbReference type="PROSITE" id="PS50172">
    <property type="entry name" value="BRCT"/>
    <property type="match status" value="2"/>
</dbReference>
<comment type="subcellular location">
    <subcellularLocation>
        <location evidence="1">Nucleus</location>
    </subcellularLocation>
</comment>
<dbReference type="CDD" id="cd18432">
    <property type="entry name" value="BRCT_PAXIP1_rpt6_like"/>
    <property type="match status" value="1"/>
</dbReference>
<dbReference type="Pfam" id="PF00583">
    <property type="entry name" value="Acetyltransf_1"/>
    <property type="match status" value="1"/>
</dbReference>
<evidence type="ECO:0000313" key="7">
    <source>
        <dbReference type="EMBL" id="EXB93963.1"/>
    </source>
</evidence>
<evidence type="ECO:0000256" key="3">
    <source>
        <dbReference type="ARBA" id="ARBA00023242"/>
    </source>
</evidence>
<dbReference type="SUPFAM" id="SSF52113">
    <property type="entry name" value="BRCT domain"/>
    <property type="match status" value="2"/>
</dbReference>
<evidence type="ECO:0000313" key="8">
    <source>
        <dbReference type="Proteomes" id="UP000030645"/>
    </source>
</evidence>
<dbReference type="InterPro" id="IPR016181">
    <property type="entry name" value="Acyl_CoA_acyltransferase"/>
</dbReference>
<evidence type="ECO:0000256" key="2">
    <source>
        <dbReference type="ARBA" id="ARBA00022763"/>
    </source>
</evidence>
<dbReference type="PANTHER" id="PTHR23196:SF8">
    <property type="entry name" value="N-ACETYLTRANSFERASE"/>
    <property type="match status" value="1"/>
</dbReference>
<sequence length="764" mass="84824">MAWDHIKCYEYFHSRRFDHGVKHVKLDSCYLWLSIHHLEHLTQIAQRNFNRRSKDMRMDSLRGRRNVALRQKSGTQKAFVELEDDEKIPFGGREGNCEVIVEACKYACESDEQGLKISISRNAKVRISVREYANEKSREDDIGRSKSNEGEEGKREASDGGKFSFMLINPKDVYSASRSYLQEVLKMYATELPTMNYAANTGKQSMFLERCVMNGKYCTLLLKFMPAVGNEEVIAAITYQIVPLDTQYAEIPLAAVSSVYQRKGIGRLLYMELRKRLQSVGVCSIICWGDKESEAFWHKQGFVSVAEVDVKGKARRLPIKADIRKALCFPGGSTLMLSHLKQDVSAASADFLNLGFPSQPNGKLSSAVMEKPAFGFSIEGFNTVNALNQIVNGSETAQPEMLVNDGLAKEDKKLDDSRCQDEVQGYRDSLPFNIGKSNKFVSVEELYKAGVDADVMRCSSTQGSGAKRVWEASLSSLKSKKVKGSYLVGCQSGSNWSLDSESGRDGSCYHTCPLVASENKSLTGLPPKDPSTSSYKENIAETCAQGNILSEVSVRKESHPHTECFKIMLMNIADDTKKEVLTKVITELGGSITSDGSTSTHVITGKVRATLNFCTALCSGAWVVSPSWLKESYRQGRFVDELPYILNDEEYALKYRAELRSAVLRAKASPQMLLKGYDVCIATHGQSSAKPLSTIVRSAGGNIIGKLSQVNAASKTIFVACEEDMDEAIVAVKKGIWTFSSDWLMNCVMRQELDFEAPQFAESL</sequence>
<proteinExistence type="predicted"/>
<evidence type="ECO:0000259" key="5">
    <source>
        <dbReference type="PROSITE" id="PS50172"/>
    </source>
</evidence>
<keyword evidence="8" id="KW-1185">Reference proteome</keyword>
<dbReference type="InterPro" id="IPR001357">
    <property type="entry name" value="BRCT_dom"/>
</dbReference>
<feature type="domain" description="BRCT" evidence="5">
    <location>
        <begin position="567"/>
        <end position="646"/>
    </location>
</feature>
<dbReference type="InterPro" id="IPR036420">
    <property type="entry name" value="BRCT_dom_sf"/>
</dbReference>
<accession>W9RS25</accession>
<dbReference type="Pfam" id="PF16770">
    <property type="entry name" value="RTT107_BRCT_5"/>
    <property type="match status" value="1"/>
</dbReference>
<dbReference type="Gene3D" id="3.40.50.10190">
    <property type="entry name" value="BRCT domain"/>
    <property type="match status" value="2"/>
</dbReference>
<dbReference type="InterPro" id="IPR000182">
    <property type="entry name" value="GNAT_dom"/>
</dbReference>
<dbReference type="PROSITE" id="PS51186">
    <property type="entry name" value="GNAT"/>
    <property type="match status" value="1"/>
</dbReference>
<dbReference type="Gene3D" id="3.40.630.30">
    <property type="match status" value="1"/>
</dbReference>
<evidence type="ECO:0000259" key="6">
    <source>
        <dbReference type="PROSITE" id="PS51186"/>
    </source>
</evidence>
<organism evidence="7 8">
    <name type="scientific">Morus notabilis</name>
    <dbReference type="NCBI Taxonomy" id="981085"/>
    <lineage>
        <taxon>Eukaryota</taxon>
        <taxon>Viridiplantae</taxon>
        <taxon>Streptophyta</taxon>
        <taxon>Embryophyta</taxon>
        <taxon>Tracheophyta</taxon>
        <taxon>Spermatophyta</taxon>
        <taxon>Magnoliopsida</taxon>
        <taxon>eudicotyledons</taxon>
        <taxon>Gunneridae</taxon>
        <taxon>Pentapetalae</taxon>
        <taxon>rosids</taxon>
        <taxon>fabids</taxon>
        <taxon>Rosales</taxon>
        <taxon>Moraceae</taxon>
        <taxon>Moreae</taxon>
        <taxon>Morus</taxon>
    </lineage>
</organism>
<feature type="region of interest" description="Disordered" evidence="4">
    <location>
        <begin position="136"/>
        <end position="158"/>
    </location>
</feature>
<gene>
    <name evidence="7" type="ORF">L484_015509</name>
</gene>
<reference evidence="8" key="1">
    <citation type="submission" date="2013-01" db="EMBL/GenBank/DDBJ databases">
        <title>Draft Genome Sequence of a Mulberry Tree, Morus notabilis C.K. Schneid.</title>
        <authorList>
            <person name="He N."/>
            <person name="Zhao S."/>
        </authorList>
    </citation>
    <scope>NUCLEOTIDE SEQUENCE</scope>
</reference>
<dbReference type="GO" id="GO:0006974">
    <property type="term" value="P:DNA damage response"/>
    <property type="evidence" value="ECO:0007669"/>
    <property type="project" value="UniProtKB-KW"/>
</dbReference>
<name>W9RS25_9ROSA</name>
<dbReference type="STRING" id="981085.W9RS25"/>
<dbReference type="PANTHER" id="PTHR23196">
    <property type="entry name" value="PAX TRANSCRIPTION ACTIVATION DOMAIN INTERACTING PROTEIN"/>
    <property type="match status" value="1"/>
</dbReference>
<dbReference type="CDD" id="cd04301">
    <property type="entry name" value="NAT_SF"/>
    <property type="match status" value="1"/>
</dbReference>